<name>A0ACC3SGR1_9PEZI</name>
<proteinExistence type="predicted"/>
<sequence length="562" mass="61582">MADVYQSFLRSPNASALAQNASLHYITTTTSIHESSAIIKHLQAQEKLLNKKDERVLSVIESNDGVCVETETTFEFTRGGGAILPQLDDNMLADMVVVCPMVHVVHFDGNRQITQIRLHWDQATMLKQVEAIGKTGRNWPIRDGKAQTKLVADSVAKAGQSGPASTSRPNTASQSADDVAIRSRPQSSKSNEARRAPEELWAHPEEARRQPNESSAVAPRNSAKPAPRQWGELFVGDESAEGNGRSGRDEGTVLKAGAGKNFGANRLFDEHESAGRERSPERKKTDPSKYNHFEFGNGEDAARPKNSDRPSAVKSKPQWDFEGFNTPEKVQPKHQPGQERHFQFDADGDAPSSPPKRPIVHHARPDAGTHFTLTDDSSEPESRPISGKGRPGVFNNQADETKEPLSNITNNVNNSRRGQDFGPHFDMKDESPATRNQGLQNENQSQAKNTREDLEQHWGFGSPIQEKKIYKTAGNGMGGRAGADSLSNWMLGEEEAPKSKKIYKTAGNGMGGRKDTGMLWGIGDDDPDAKSGADSSRRGNAPPSRRAREFATQAGAEDDYDF</sequence>
<keyword evidence="2" id="KW-1185">Reference proteome</keyword>
<accession>A0ACC3SGR1</accession>
<organism evidence="1 2">
    <name type="scientific">Zalaria obscura</name>
    <dbReference type="NCBI Taxonomy" id="2024903"/>
    <lineage>
        <taxon>Eukaryota</taxon>
        <taxon>Fungi</taxon>
        <taxon>Dikarya</taxon>
        <taxon>Ascomycota</taxon>
        <taxon>Pezizomycotina</taxon>
        <taxon>Dothideomycetes</taxon>
        <taxon>Dothideomycetidae</taxon>
        <taxon>Dothideales</taxon>
        <taxon>Zalariaceae</taxon>
        <taxon>Zalaria</taxon>
    </lineage>
</organism>
<reference evidence="1" key="1">
    <citation type="submission" date="2024-02" db="EMBL/GenBank/DDBJ databases">
        <title>Metagenome Assembled Genome of Zalaria obscura JY119.</title>
        <authorList>
            <person name="Vighnesh L."/>
            <person name="Jagadeeshwari U."/>
            <person name="Venkata Ramana C."/>
            <person name="Sasikala C."/>
        </authorList>
    </citation>
    <scope>NUCLEOTIDE SEQUENCE</scope>
    <source>
        <strain evidence="1">JY119</strain>
    </source>
</reference>
<dbReference type="EMBL" id="JAMKPW020000011">
    <property type="protein sequence ID" value="KAK8213438.1"/>
    <property type="molecule type" value="Genomic_DNA"/>
</dbReference>
<comment type="caution">
    <text evidence="1">The sequence shown here is derived from an EMBL/GenBank/DDBJ whole genome shotgun (WGS) entry which is preliminary data.</text>
</comment>
<evidence type="ECO:0000313" key="1">
    <source>
        <dbReference type="EMBL" id="KAK8213438.1"/>
    </source>
</evidence>
<evidence type="ECO:0000313" key="2">
    <source>
        <dbReference type="Proteomes" id="UP001320706"/>
    </source>
</evidence>
<protein>
    <submittedName>
        <fullName evidence="1">Uncharacterized protein</fullName>
    </submittedName>
</protein>
<dbReference type="Proteomes" id="UP001320706">
    <property type="component" value="Unassembled WGS sequence"/>
</dbReference>
<gene>
    <name evidence="1" type="ORF">M8818_002739</name>
</gene>